<dbReference type="Proteomes" id="UP000002366">
    <property type="component" value="Chromosome"/>
</dbReference>
<gene>
    <name evidence="2" type="ordered locus">Amico_0202</name>
</gene>
<dbReference type="eggNOG" id="COG3653">
    <property type="taxonomic scope" value="Bacteria"/>
</dbReference>
<dbReference type="SUPFAM" id="SSF51338">
    <property type="entry name" value="Composite domain of metallo-dependent hydrolases"/>
    <property type="match status" value="1"/>
</dbReference>
<dbReference type="GO" id="GO:0005829">
    <property type="term" value="C:cytosol"/>
    <property type="evidence" value="ECO:0007669"/>
    <property type="project" value="TreeGrafter"/>
</dbReference>
<reference evidence="2 3" key="1">
    <citation type="journal article" date="2010" name="Stand. Genomic Sci.">
        <title>Complete genome sequence of Aminobacterium colombiense type strain (ALA-1).</title>
        <authorList>
            <person name="Chertkov O."/>
            <person name="Sikorski J."/>
            <person name="Brambilla E."/>
            <person name="Lapidus A."/>
            <person name="Copeland A."/>
            <person name="Glavina Del Rio T."/>
            <person name="Nolan M."/>
            <person name="Lucas S."/>
            <person name="Tice H."/>
            <person name="Cheng J.F."/>
            <person name="Han C."/>
            <person name="Detter J.C."/>
            <person name="Bruce D."/>
            <person name="Tapia R."/>
            <person name="Goodwin L."/>
            <person name="Pitluck S."/>
            <person name="Liolios K."/>
            <person name="Ivanova N."/>
            <person name="Mavromatis K."/>
            <person name="Ovchinnikova G."/>
            <person name="Pati A."/>
            <person name="Chen A."/>
            <person name="Palaniappan K."/>
            <person name="Land M."/>
            <person name="Hauser L."/>
            <person name="Chang Y.J."/>
            <person name="Jeffries C.D."/>
            <person name="Spring S."/>
            <person name="Rohde M."/>
            <person name="Goker M."/>
            <person name="Bristow J."/>
            <person name="Eisen J.A."/>
            <person name="Markowitz V."/>
            <person name="Hugenholtz P."/>
            <person name="Kyrpides N.C."/>
            <person name="Klenk H.P."/>
        </authorList>
    </citation>
    <scope>NUCLEOTIDE SEQUENCE [LARGE SCALE GENOMIC DNA]</scope>
    <source>
        <strain evidence="3">DSM 12261 / ALA-1</strain>
    </source>
</reference>
<dbReference type="PANTHER" id="PTHR11647:SF1">
    <property type="entry name" value="COLLAPSIN RESPONSE MEDIATOR PROTEIN"/>
    <property type="match status" value="1"/>
</dbReference>
<dbReference type="GO" id="GO:0016812">
    <property type="term" value="F:hydrolase activity, acting on carbon-nitrogen (but not peptide) bonds, in cyclic amides"/>
    <property type="evidence" value="ECO:0007669"/>
    <property type="project" value="TreeGrafter"/>
</dbReference>
<dbReference type="InterPro" id="IPR013108">
    <property type="entry name" value="Amidohydro_3"/>
</dbReference>
<dbReference type="STRING" id="572547.Amico_0202"/>
<dbReference type="AlphaFoldDB" id="D5ECR7"/>
<dbReference type="KEGG" id="aco:Amico_0202"/>
<dbReference type="SUPFAM" id="SSF51556">
    <property type="entry name" value="Metallo-dependent hydrolases"/>
    <property type="match status" value="1"/>
</dbReference>
<name>D5ECR7_AMICL</name>
<dbReference type="GO" id="GO:0047422">
    <property type="term" value="F:N-acyl-D-aspartate deacylase activity"/>
    <property type="evidence" value="ECO:0007669"/>
    <property type="project" value="UniProtKB-EC"/>
</dbReference>
<evidence type="ECO:0000313" key="3">
    <source>
        <dbReference type="Proteomes" id="UP000002366"/>
    </source>
</evidence>
<dbReference type="HOGENOM" id="CLU_016107_2_1_0"/>
<dbReference type="InterPro" id="IPR050378">
    <property type="entry name" value="Metallo-dep_Hydrolases_sf"/>
</dbReference>
<dbReference type="Pfam" id="PF07969">
    <property type="entry name" value="Amidohydro_3"/>
    <property type="match status" value="1"/>
</dbReference>
<dbReference type="InterPro" id="IPR011059">
    <property type="entry name" value="Metal-dep_hydrolase_composite"/>
</dbReference>
<dbReference type="Gene3D" id="2.30.40.10">
    <property type="entry name" value="Urease, subunit C, domain 1"/>
    <property type="match status" value="1"/>
</dbReference>
<proteinExistence type="predicted"/>
<evidence type="ECO:0000313" key="2">
    <source>
        <dbReference type="EMBL" id="ADE56349.1"/>
    </source>
</evidence>
<keyword evidence="2" id="KW-0378">Hydrolase</keyword>
<dbReference type="EMBL" id="CP001997">
    <property type="protein sequence ID" value="ADE56349.1"/>
    <property type="molecule type" value="Genomic_DNA"/>
</dbReference>
<dbReference type="Gene3D" id="3.20.20.140">
    <property type="entry name" value="Metal-dependent hydrolases"/>
    <property type="match status" value="2"/>
</dbReference>
<dbReference type="InterPro" id="IPR032466">
    <property type="entry name" value="Metal_Hydrolase"/>
</dbReference>
<keyword evidence="3" id="KW-1185">Reference proteome</keyword>
<organism evidence="2 3">
    <name type="scientific">Aminobacterium colombiense (strain DSM 12261 / ALA-1)</name>
    <dbReference type="NCBI Taxonomy" id="572547"/>
    <lineage>
        <taxon>Bacteria</taxon>
        <taxon>Thermotogati</taxon>
        <taxon>Synergistota</taxon>
        <taxon>Synergistia</taxon>
        <taxon>Synergistales</taxon>
        <taxon>Aminobacteriaceae</taxon>
        <taxon>Aminobacterium</taxon>
    </lineage>
</organism>
<protein>
    <submittedName>
        <fullName evidence="2">N-acyl-D-aspartate deacylase</fullName>
        <ecNumber evidence="2">3.5.1.83</ecNumber>
    </submittedName>
</protein>
<dbReference type="RefSeq" id="WP_013047615.1">
    <property type="nucleotide sequence ID" value="NC_014011.1"/>
</dbReference>
<dbReference type="PANTHER" id="PTHR11647">
    <property type="entry name" value="HYDRANTOINASE/DIHYDROPYRIMIDINASE FAMILY MEMBER"/>
    <property type="match status" value="1"/>
</dbReference>
<dbReference type="EC" id="3.5.1.83" evidence="2"/>
<accession>D5ECR7</accession>
<evidence type="ECO:0000259" key="1">
    <source>
        <dbReference type="Pfam" id="PF07969"/>
    </source>
</evidence>
<feature type="domain" description="Amidohydrolase 3" evidence="1">
    <location>
        <begin position="44"/>
        <end position="508"/>
    </location>
</feature>
<dbReference type="CDD" id="cd01297">
    <property type="entry name" value="D-aminoacylase"/>
    <property type="match status" value="1"/>
</dbReference>
<sequence length="528" mass="58020">MFDILIKNGTCYAGDGKPGFVSDVAIEAGVIAAIGNLQNAEAKRVIDARNLAVAPGFIDTHSHSDLVALVEPEIANKTTQGITTDIIGQDGMSLAPVKTEYVGTWKKVMAGLEGQYEVEWDWLSSSDYLSRLDDQPLGPNLGYLAPYGNIRMCAVGLDNRPATKDEIAKMQNLLEEAILNGAMGLSTGLIYPPCSYASEDEIAELTKVLTKYGLPLVIHQRSEADYILESMDEVIRISRKSGCPIHFSHFKLCGKKNAHLFDAVMEKLEIASREISVSFDQYPYTAGSTTFSVILPPWVHDGGADKALARLADPVARERMKQDIHNGIPGWDNFIDFAGMENISVTFVKTDKNADVVGKNMIEIGKLRGKDPLDAAFDVLLEEEMVVGLVDFYGYEEHIEKILAHPLQNVCTDGILGAHPHPRVYGSFPRVLGSYVRERKILDLPTAIHKMTGRPASIFKMKNRGFLKEGYAADITIFDPETVIDTATYENPKQFSKGIPYVMVGGKLAVDDEVVMKGKSGRVVRFEG</sequence>